<dbReference type="Pfam" id="PF01979">
    <property type="entry name" value="Amidohydro_1"/>
    <property type="match status" value="1"/>
</dbReference>
<dbReference type="Proteomes" id="UP000726105">
    <property type="component" value="Unassembled WGS sequence"/>
</dbReference>
<feature type="domain" description="Amidohydrolase-related" evidence="2">
    <location>
        <begin position="112"/>
        <end position="216"/>
    </location>
</feature>
<dbReference type="Gene3D" id="3.20.20.140">
    <property type="entry name" value="Metal-dependent hydrolases"/>
    <property type="match status" value="1"/>
</dbReference>
<sequence length="220" mass="23102">MTARTRTVWSRPSSGSASSTADRRPTARTSVRRVCRVRAGADGIPNAVGRQRLVIPRAGSRYAPSATAGVGALGLNRVGDRTPGVTDRATGLAQARGDERVTPEIEAKVRAVSDLHVQAIARAHAAGVKIAMGTDSGVFAHGINHKELAWMVRAGLSPQQSLRAATGSAAELLERSDIGGVAPGKLADLVVVGGDPWNFDRFDQNLQLVMKGGQVVRDAR</sequence>
<proteinExistence type="predicted"/>
<organism evidence="3 4">
    <name type="scientific">Candidatus Phosphoribacter hodrii</name>
    <dbReference type="NCBI Taxonomy" id="2953743"/>
    <lineage>
        <taxon>Bacteria</taxon>
        <taxon>Bacillati</taxon>
        <taxon>Actinomycetota</taxon>
        <taxon>Actinomycetes</taxon>
        <taxon>Micrococcales</taxon>
        <taxon>Dermatophilaceae</taxon>
        <taxon>Candidatus Phosphoribacter</taxon>
    </lineage>
</organism>
<feature type="compositionally biased region" description="Low complexity" evidence="1">
    <location>
        <begin position="10"/>
        <end position="19"/>
    </location>
</feature>
<dbReference type="SUPFAM" id="SSF51556">
    <property type="entry name" value="Metallo-dependent hydrolases"/>
    <property type="match status" value="1"/>
</dbReference>
<dbReference type="InterPro" id="IPR032466">
    <property type="entry name" value="Metal_Hydrolase"/>
</dbReference>
<evidence type="ECO:0000256" key="1">
    <source>
        <dbReference type="SAM" id="MobiDB-lite"/>
    </source>
</evidence>
<accession>A0A935M3P1</accession>
<dbReference type="InterPro" id="IPR006680">
    <property type="entry name" value="Amidohydro-rel"/>
</dbReference>
<evidence type="ECO:0000313" key="3">
    <source>
        <dbReference type="EMBL" id="MBK7273250.1"/>
    </source>
</evidence>
<name>A0A935M3P1_9MICO</name>
<reference evidence="3 4" key="1">
    <citation type="submission" date="2020-10" db="EMBL/GenBank/DDBJ databases">
        <title>Connecting structure to function with the recovery of over 1000 high-quality activated sludge metagenome-assembled genomes encoding full-length rRNA genes using long-read sequencing.</title>
        <authorList>
            <person name="Singleton C.M."/>
            <person name="Petriglieri F."/>
            <person name="Kristensen J.M."/>
            <person name="Kirkegaard R.H."/>
            <person name="Michaelsen T.Y."/>
            <person name="Andersen M.H."/>
            <person name="Karst S.M."/>
            <person name="Dueholm M.S."/>
            <person name="Nielsen P.H."/>
            <person name="Albertsen M."/>
        </authorList>
    </citation>
    <scope>NUCLEOTIDE SEQUENCE [LARGE SCALE GENOMIC DNA]</scope>
    <source>
        <strain evidence="3">Ega_18-Q3-R5-49_MAXAC.001</strain>
    </source>
</reference>
<evidence type="ECO:0000259" key="2">
    <source>
        <dbReference type="Pfam" id="PF01979"/>
    </source>
</evidence>
<dbReference type="EMBL" id="JADJIB010000003">
    <property type="protein sequence ID" value="MBK7273250.1"/>
    <property type="molecule type" value="Genomic_DNA"/>
</dbReference>
<dbReference type="PANTHER" id="PTHR43135">
    <property type="entry name" value="ALPHA-D-RIBOSE 1-METHYLPHOSPHONATE 5-TRIPHOSPHATE DIPHOSPHATASE"/>
    <property type="match status" value="1"/>
</dbReference>
<feature type="region of interest" description="Disordered" evidence="1">
    <location>
        <begin position="1"/>
        <end position="30"/>
    </location>
</feature>
<dbReference type="AlphaFoldDB" id="A0A935M3P1"/>
<evidence type="ECO:0000313" key="4">
    <source>
        <dbReference type="Proteomes" id="UP000726105"/>
    </source>
</evidence>
<protein>
    <submittedName>
        <fullName evidence="3">Amidohydrolase family protein</fullName>
    </submittedName>
</protein>
<comment type="caution">
    <text evidence="3">The sequence shown here is derived from an EMBL/GenBank/DDBJ whole genome shotgun (WGS) entry which is preliminary data.</text>
</comment>
<dbReference type="InterPro" id="IPR051781">
    <property type="entry name" value="Metallo-dep_Hydrolase"/>
</dbReference>
<gene>
    <name evidence="3" type="ORF">IPI13_08795</name>
</gene>
<dbReference type="PANTHER" id="PTHR43135:SF3">
    <property type="entry name" value="ALPHA-D-RIBOSE 1-METHYLPHOSPHONATE 5-TRIPHOSPHATE DIPHOSPHATASE"/>
    <property type="match status" value="1"/>
</dbReference>
<dbReference type="GO" id="GO:0016787">
    <property type="term" value="F:hydrolase activity"/>
    <property type="evidence" value="ECO:0007669"/>
    <property type="project" value="InterPro"/>
</dbReference>